<reference evidence="1" key="1">
    <citation type="journal article" date="2019" name="Sci. Rep.">
        <title>Draft genome of Tanacetum cinerariifolium, the natural source of mosquito coil.</title>
        <authorList>
            <person name="Yamashiro T."/>
            <person name="Shiraishi A."/>
            <person name="Satake H."/>
            <person name="Nakayama K."/>
        </authorList>
    </citation>
    <scope>NUCLEOTIDE SEQUENCE</scope>
</reference>
<dbReference type="EMBL" id="BKCJ011790157">
    <property type="protein sequence ID" value="GFD53100.1"/>
    <property type="molecule type" value="Genomic_DNA"/>
</dbReference>
<proteinExistence type="predicted"/>
<comment type="caution">
    <text evidence="1">The sequence shown here is derived from an EMBL/GenBank/DDBJ whole genome shotgun (WGS) entry which is preliminary data.</text>
</comment>
<name>A0A699X3P7_TANCI</name>
<feature type="non-terminal residue" evidence="1">
    <location>
        <position position="75"/>
    </location>
</feature>
<accession>A0A699X3P7</accession>
<gene>
    <name evidence="1" type="ORF">Tci_925069</name>
</gene>
<sequence length="75" mass="7326">GQLLLEVLSQGIEHGHVHAPEAQERGHPQFLCAGAGRGAAPHSGRRGAGYAAAPAAGQLSAGVAVAGRVRAGLAG</sequence>
<protein>
    <submittedName>
        <fullName evidence="1">Uncharacterized protein</fullName>
    </submittedName>
</protein>
<organism evidence="1">
    <name type="scientific">Tanacetum cinerariifolium</name>
    <name type="common">Dalmatian daisy</name>
    <name type="synonym">Chrysanthemum cinerariifolium</name>
    <dbReference type="NCBI Taxonomy" id="118510"/>
    <lineage>
        <taxon>Eukaryota</taxon>
        <taxon>Viridiplantae</taxon>
        <taxon>Streptophyta</taxon>
        <taxon>Embryophyta</taxon>
        <taxon>Tracheophyta</taxon>
        <taxon>Spermatophyta</taxon>
        <taxon>Magnoliopsida</taxon>
        <taxon>eudicotyledons</taxon>
        <taxon>Gunneridae</taxon>
        <taxon>Pentapetalae</taxon>
        <taxon>asterids</taxon>
        <taxon>campanulids</taxon>
        <taxon>Asterales</taxon>
        <taxon>Asteraceae</taxon>
        <taxon>Asteroideae</taxon>
        <taxon>Anthemideae</taxon>
        <taxon>Anthemidinae</taxon>
        <taxon>Tanacetum</taxon>
    </lineage>
</organism>
<evidence type="ECO:0000313" key="1">
    <source>
        <dbReference type="EMBL" id="GFD53100.1"/>
    </source>
</evidence>
<feature type="non-terminal residue" evidence="1">
    <location>
        <position position="1"/>
    </location>
</feature>
<dbReference type="AlphaFoldDB" id="A0A699X3P7"/>